<sequence length="111" mass="12397">MFDPGLPRKPIVSLILEQAIGKLILNKDFIRMLKSSCNQIKATLDSMTNNNEECDDDDFCSHRRGRGKNEEGLDGNEVVALQGQMTVMNNLLQSIVLSQVNVRSSSFQVVK</sequence>
<evidence type="ECO:0000313" key="2">
    <source>
        <dbReference type="Proteomes" id="UP000321393"/>
    </source>
</evidence>
<proteinExistence type="predicted"/>
<accession>A0A5A7SYS5</accession>
<reference evidence="1 2" key="1">
    <citation type="submission" date="2019-08" db="EMBL/GenBank/DDBJ databases">
        <title>Draft genome sequences of two oriental melons (Cucumis melo L. var makuwa).</title>
        <authorList>
            <person name="Kwon S.-Y."/>
        </authorList>
    </citation>
    <scope>NUCLEOTIDE SEQUENCE [LARGE SCALE GENOMIC DNA]</scope>
    <source>
        <strain evidence="2">cv. SW 3</strain>
        <tissue evidence="1">Leaf</tissue>
    </source>
</reference>
<protein>
    <submittedName>
        <fullName evidence="1">Uncharacterized protein</fullName>
    </submittedName>
</protein>
<name>A0A5A7SYS5_CUCMM</name>
<dbReference type="EMBL" id="SSTE01019905">
    <property type="protein sequence ID" value="KAA0035763.1"/>
    <property type="molecule type" value="Genomic_DNA"/>
</dbReference>
<dbReference type="AlphaFoldDB" id="A0A5A7SYS5"/>
<evidence type="ECO:0000313" key="1">
    <source>
        <dbReference type="EMBL" id="KAA0035763.1"/>
    </source>
</evidence>
<organism evidence="1 2">
    <name type="scientific">Cucumis melo var. makuwa</name>
    <name type="common">Oriental melon</name>
    <dbReference type="NCBI Taxonomy" id="1194695"/>
    <lineage>
        <taxon>Eukaryota</taxon>
        <taxon>Viridiplantae</taxon>
        <taxon>Streptophyta</taxon>
        <taxon>Embryophyta</taxon>
        <taxon>Tracheophyta</taxon>
        <taxon>Spermatophyta</taxon>
        <taxon>Magnoliopsida</taxon>
        <taxon>eudicotyledons</taxon>
        <taxon>Gunneridae</taxon>
        <taxon>Pentapetalae</taxon>
        <taxon>rosids</taxon>
        <taxon>fabids</taxon>
        <taxon>Cucurbitales</taxon>
        <taxon>Cucurbitaceae</taxon>
        <taxon>Benincaseae</taxon>
        <taxon>Cucumis</taxon>
    </lineage>
</organism>
<comment type="caution">
    <text evidence="1">The sequence shown here is derived from an EMBL/GenBank/DDBJ whole genome shotgun (WGS) entry which is preliminary data.</text>
</comment>
<dbReference type="Proteomes" id="UP000321393">
    <property type="component" value="Unassembled WGS sequence"/>
</dbReference>
<gene>
    <name evidence="1" type="ORF">E6C27_scaffold403G00380</name>
</gene>